<sequence length="424" mass="46745">MKYTTQMDAAKKGIITKQMKEVAFEENLDVEIIREKLSKGTVVIPANKNHISLIGKGVGDGLKTKINVNLGVSEDTCNIDTEVEKAKYAINLKADAIMDLSTFGNTGEFRKKLVNVSPVMLGTVPVYDAVAQFGKTIKDISVDDFFSIVETHAKDGIDFLTIHAGLNRTSIERVQKNERLTHIVSRGGSVLYQWMLENDKENPFYENYDRLLEICKKHDVTLSLGDGLRPGSLKDATDAPQIQELIILGELTKEAWKENVQVMIEGPGHVPLNEIAANMQIQKKLCHGAPFYVLGPIVTDIAPGYDHITSAIGGAIAATHGADFLCYVTPAEHLRLPTVEDVKDGIIATRIAAHAADIAKGIKGAINWDNRMSKARGDLNWNKMFELAINPEKAIKYRESDKPKDKEVCTMCGELCAIKRSKKA</sequence>
<evidence type="ECO:0000256" key="7">
    <source>
        <dbReference type="ARBA" id="ARBA00023004"/>
    </source>
</evidence>
<keyword evidence="3 10" id="KW-0949">S-adenosyl-L-methionine</keyword>
<feature type="binding site" evidence="10">
    <location>
        <position position="409"/>
    </location>
    <ligand>
        <name>[4Fe-4S] cluster</name>
        <dbReference type="ChEBI" id="CHEBI:49883"/>
        <note>4Fe-4S-S-AdoMet</note>
    </ligand>
</feature>
<keyword evidence="8 10" id="KW-0411">Iron-sulfur</keyword>
<dbReference type="RefSeq" id="WP_307905639.1">
    <property type="nucleotide sequence ID" value="NZ_AP027060.1"/>
</dbReference>
<evidence type="ECO:0000256" key="1">
    <source>
        <dbReference type="ARBA" id="ARBA00003175"/>
    </source>
</evidence>
<feature type="binding site" evidence="10">
    <location>
        <position position="412"/>
    </location>
    <ligand>
        <name>[4Fe-4S] cluster</name>
        <dbReference type="ChEBI" id="CHEBI:49883"/>
        <note>4Fe-4S-S-AdoMet</note>
    </ligand>
</feature>
<reference evidence="11 12" key="1">
    <citation type="submission" date="2022-11" db="EMBL/GenBank/DDBJ databases">
        <title>Haliovirga abyssi gen. nov., sp. nov., a mesophilic fermentative bacterium isolated from the Iheya North hydrothermal field and the proposal of Haliovirgaceae fam. nov.</title>
        <authorList>
            <person name="Miyazaki U."/>
            <person name="Tame A."/>
            <person name="Miyazaki J."/>
            <person name="Takai K."/>
            <person name="Sawayama S."/>
            <person name="Kitajima M."/>
            <person name="Okamoto A."/>
            <person name="Nakagawa S."/>
        </authorList>
    </citation>
    <scope>NUCLEOTIDE SEQUENCE [LARGE SCALE GENOMIC DNA]</scope>
    <source>
        <strain evidence="11 12">IC12</strain>
        <plasmid evidence="11 12">pHIC</plasmid>
    </source>
</reference>
<evidence type="ECO:0000256" key="8">
    <source>
        <dbReference type="ARBA" id="ARBA00023014"/>
    </source>
</evidence>
<feature type="binding site" evidence="10">
    <location>
        <begin position="226"/>
        <end position="229"/>
    </location>
    <ligand>
        <name>substrate</name>
    </ligand>
</feature>
<proteinExistence type="inferred from homology"/>
<evidence type="ECO:0000256" key="9">
    <source>
        <dbReference type="ARBA" id="ARBA00023239"/>
    </source>
</evidence>
<dbReference type="GO" id="GO:0070284">
    <property type="term" value="F:phosphomethylpyrimidine synthase activity"/>
    <property type="evidence" value="ECO:0007669"/>
    <property type="project" value="UniProtKB-EC"/>
</dbReference>
<dbReference type="SFLD" id="SFLDF00407">
    <property type="entry name" value="phosphomethylpyrimidine_syntha"/>
    <property type="match status" value="1"/>
</dbReference>
<dbReference type="GO" id="GO:0005829">
    <property type="term" value="C:cytosol"/>
    <property type="evidence" value="ECO:0007669"/>
    <property type="project" value="TreeGrafter"/>
</dbReference>
<dbReference type="EC" id="4.1.99.17" evidence="10"/>
<evidence type="ECO:0000256" key="5">
    <source>
        <dbReference type="ARBA" id="ARBA00022833"/>
    </source>
</evidence>
<keyword evidence="6 10" id="KW-0784">Thiamine biosynthesis</keyword>
<comment type="similarity">
    <text evidence="10">Belongs to the ThiC family.</text>
</comment>
<feature type="binding site" evidence="10">
    <location>
        <begin position="185"/>
        <end position="187"/>
    </location>
    <ligand>
        <name>substrate</name>
    </ligand>
</feature>
<dbReference type="GO" id="GO:0009229">
    <property type="term" value="P:thiamine diphosphate biosynthetic process"/>
    <property type="evidence" value="ECO:0007669"/>
    <property type="project" value="UniProtKB-UniRule"/>
</dbReference>
<dbReference type="NCBIfam" id="TIGR00190">
    <property type="entry name" value="thiC"/>
    <property type="match status" value="1"/>
</dbReference>
<dbReference type="InterPro" id="IPR038521">
    <property type="entry name" value="ThiC/Bza_core_dom"/>
</dbReference>
<feature type="binding site" evidence="10">
    <location>
        <position position="416"/>
    </location>
    <ligand>
        <name>[4Fe-4S] cluster</name>
        <dbReference type="ChEBI" id="CHEBI:49883"/>
        <note>4Fe-4S-S-AdoMet</note>
    </ligand>
</feature>
<keyword evidence="9 10" id="KW-0456">Lyase</keyword>
<dbReference type="NCBIfam" id="NF009895">
    <property type="entry name" value="PRK13352.1"/>
    <property type="match status" value="1"/>
</dbReference>
<dbReference type="Proteomes" id="UP001321582">
    <property type="component" value="Plasmid pHIC"/>
</dbReference>
<dbReference type="SFLD" id="SFLDG01114">
    <property type="entry name" value="phosphomethylpyrimidine_syntha"/>
    <property type="match status" value="1"/>
</dbReference>
<comment type="catalytic activity">
    <reaction evidence="10">
        <text>5-amino-1-(5-phospho-beta-D-ribosyl)imidazole + S-adenosyl-L-methionine = 4-amino-2-methyl-5-(phosphooxymethyl)pyrimidine + CO + 5'-deoxyadenosine + formate + L-methionine + 3 H(+)</text>
        <dbReference type="Rhea" id="RHEA:24840"/>
        <dbReference type="ChEBI" id="CHEBI:15378"/>
        <dbReference type="ChEBI" id="CHEBI:15740"/>
        <dbReference type="ChEBI" id="CHEBI:17245"/>
        <dbReference type="ChEBI" id="CHEBI:17319"/>
        <dbReference type="ChEBI" id="CHEBI:57844"/>
        <dbReference type="ChEBI" id="CHEBI:58354"/>
        <dbReference type="ChEBI" id="CHEBI:59789"/>
        <dbReference type="ChEBI" id="CHEBI:137981"/>
        <dbReference type="EC" id="4.1.99.17"/>
    </reaction>
</comment>
<feature type="binding site" evidence="10">
    <location>
        <position position="292"/>
    </location>
    <ligand>
        <name>substrate</name>
    </ligand>
</feature>
<evidence type="ECO:0000256" key="3">
    <source>
        <dbReference type="ARBA" id="ARBA00022691"/>
    </source>
</evidence>
<dbReference type="PANTHER" id="PTHR30557:SF1">
    <property type="entry name" value="PHOSPHOMETHYLPYRIMIDINE SYNTHASE, CHLOROPLASTIC"/>
    <property type="match status" value="1"/>
</dbReference>
<dbReference type="SFLD" id="SFLDS00113">
    <property type="entry name" value="Radical_SAM_Phosphomethylpyrim"/>
    <property type="match status" value="1"/>
</dbReference>
<dbReference type="AlphaFoldDB" id="A0AAU9DGE4"/>
<dbReference type="EMBL" id="AP027060">
    <property type="protein sequence ID" value="BDU51557.1"/>
    <property type="molecule type" value="Genomic_DNA"/>
</dbReference>
<dbReference type="FunFam" id="3.20.20.540:FF:000001">
    <property type="entry name" value="Phosphomethylpyrimidine synthase"/>
    <property type="match status" value="1"/>
</dbReference>
<protein>
    <recommendedName>
        <fullName evidence="10">Phosphomethylpyrimidine synthase</fullName>
        <ecNumber evidence="10">4.1.99.17</ecNumber>
    </recommendedName>
    <alternativeName>
        <fullName evidence="10">Hydroxymethylpyrimidine phosphate synthase</fullName>
        <shortName evidence="10">HMP-P synthase</shortName>
        <shortName evidence="10">HMP-phosphate synthase</shortName>
        <shortName evidence="10">HMPP synthase</shortName>
    </alternativeName>
    <alternativeName>
        <fullName evidence="10">Thiamine biosynthesis protein ThiC</fullName>
    </alternativeName>
</protein>
<dbReference type="Gene3D" id="3.20.20.540">
    <property type="entry name" value="Radical SAM ThiC family, central domain"/>
    <property type="match status" value="1"/>
</dbReference>
<keyword evidence="5 10" id="KW-0862">Zinc</keyword>
<gene>
    <name evidence="10 11" type="primary">thiC</name>
    <name evidence="11" type="ORF">HLVA_21260</name>
</gene>
<evidence type="ECO:0000256" key="4">
    <source>
        <dbReference type="ARBA" id="ARBA00022723"/>
    </source>
</evidence>
<evidence type="ECO:0000256" key="10">
    <source>
        <dbReference type="HAMAP-Rule" id="MF_00089"/>
    </source>
</evidence>
<keyword evidence="7 10" id="KW-0408">Iron</keyword>
<dbReference type="GO" id="GO:0008270">
    <property type="term" value="F:zinc ion binding"/>
    <property type="evidence" value="ECO:0007669"/>
    <property type="project" value="UniProtKB-UniRule"/>
</dbReference>
<keyword evidence="11" id="KW-0614">Plasmid</keyword>
<dbReference type="Pfam" id="PF01964">
    <property type="entry name" value="ThiC_Rad_SAM"/>
    <property type="match status" value="1"/>
</dbReference>
<evidence type="ECO:0000256" key="6">
    <source>
        <dbReference type="ARBA" id="ARBA00022977"/>
    </source>
</evidence>
<feature type="binding site" evidence="10">
    <location>
        <position position="98"/>
    </location>
    <ligand>
        <name>substrate</name>
    </ligand>
</feature>
<dbReference type="InterPro" id="IPR002817">
    <property type="entry name" value="ThiC/BzaA/B"/>
</dbReference>
<dbReference type="Gene3D" id="6.10.250.620">
    <property type="match status" value="1"/>
</dbReference>
<feature type="binding site" evidence="10">
    <location>
        <position position="269"/>
    </location>
    <ligand>
        <name>Zn(2+)</name>
        <dbReference type="ChEBI" id="CHEBI:29105"/>
    </ligand>
</feature>
<feature type="binding site" evidence="10">
    <location>
        <position position="333"/>
    </location>
    <ligand>
        <name>Zn(2+)</name>
        <dbReference type="ChEBI" id="CHEBI:29105"/>
    </ligand>
</feature>
<feature type="binding site" evidence="10">
    <location>
        <position position="163"/>
    </location>
    <ligand>
        <name>substrate</name>
    </ligand>
</feature>
<name>A0AAU9DGE4_9FUSO</name>
<dbReference type="KEGG" id="haby:HLVA_21260"/>
<evidence type="ECO:0000313" key="12">
    <source>
        <dbReference type="Proteomes" id="UP001321582"/>
    </source>
</evidence>
<accession>A0AAU9DGE4</accession>
<evidence type="ECO:0000313" key="11">
    <source>
        <dbReference type="EMBL" id="BDU51557.1"/>
    </source>
</evidence>
<organism evidence="11 12">
    <name type="scientific">Haliovirga abyssi</name>
    <dbReference type="NCBI Taxonomy" id="2996794"/>
    <lineage>
        <taxon>Bacteria</taxon>
        <taxon>Fusobacteriati</taxon>
        <taxon>Fusobacteriota</taxon>
        <taxon>Fusobacteriia</taxon>
        <taxon>Fusobacteriales</taxon>
        <taxon>Haliovirgaceae</taxon>
        <taxon>Haliovirga</taxon>
    </lineage>
</organism>
<feature type="binding site" evidence="10">
    <location>
        <position position="127"/>
    </location>
    <ligand>
        <name>substrate</name>
    </ligand>
</feature>
<feature type="binding site" evidence="10">
    <location>
        <position position="265"/>
    </location>
    <ligand>
        <name>substrate</name>
    </ligand>
</feature>
<geneLocation type="plasmid" evidence="11 12">
    <name>pHIC</name>
</geneLocation>
<dbReference type="PANTHER" id="PTHR30557">
    <property type="entry name" value="THIAMINE BIOSYNTHESIS PROTEIN THIC"/>
    <property type="match status" value="1"/>
</dbReference>
<dbReference type="GO" id="GO:0009228">
    <property type="term" value="P:thiamine biosynthetic process"/>
    <property type="evidence" value="ECO:0007669"/>
    <property type="project" value="UniProtKB-UniRule"/>
</dbReference>
<evidence type="ECO:0000256" key="2">
    <source>
        <dbReference type="ARBA" id="ARBA00022485"/>
    </source>
</evidence>
<keyword evidence="2 10" id="KW-0004">4Fe-4S</keyword>
<dbReference type="InterPro" id="IPR037509">
    <property type="entry name" value="ThiC"/>
</dbReference>
<keyword evidence="4 10" id="KW-0479">Metal-binding</keyword>
<comment type="pathway">
    <text evidence="10">Cofactor biosynthesis; thiamine diphosphate biosynthesis.</text>
</comment>
<dbReference type="HAMAP" id="MF_00089">
    <property type="entry name" value="ThiC"/>
    <property type="match status" value="1"/>
</dbReference>
<comment type="cofactor">
    <cofactor evidence="10">
        <name>[4Fe-4S] cluster</name>
        <dbReference type="ChEBI" id="CHEBI:49883"/>
    </cofactor>
    <text evidence="10">Binds 1 [4Fe-4S] cluster per subunit. The cluster is coordinated with 3 cysteines and an exchangeable S-adenosyl-L-methionine.</text>
</comment>
<dbReference type="GO" id="GO:0051539">
    <property type="term" value="F:4 iron, 4 sulfur cluster binding"/>
    <property type="evidence" value="ECO:0007669"/>
    <property type="project" value="UniProtKB-KW"/>
</dbReference>
<feature type="binding site" evidence="10">
    <location>
        <position position="69"/>
    </location>
    <ligand>
        <name>substrate</name>
    </ligand>
</feature>
<comment type="function">
    <text evidence="1 10">Catalyzes the synthesis of the hydroxymethylpyrimidine phosphate (HMP-P) moiety of thiamine from aminoimidazole ribotide (AIR) in a radical S-adenosyl-L-methionine (SAM)-dependent reaction.</text>
</comment>
<keyword evidence="12" id="KW-1185">Reference proteome</keyword>